<dbReference type="Pfam" id="PF18738">
    <property type="entry name" value="HEPN_DZIP3"/>
    <property type="match status" value="1"/>
</dbReference>
<keyword evidence="4" id="KW-1185">Reference proteome</keyword>
<evidence type="ECO:0000256" key="1">
    <source>
        <dbReference type="SAM" id="Coils"/>
    </source>
</evidence>
<dbReference type="Proteomes" id="UP000683360">
    <property type="component" value="Unassembled WGS sequence"/>
</dbReference>
<feature type="coiled-coil region" evidence="1">
    <location>
        <begin position="81"/>
        <end position="108"/>
    </location>
</feature>
<dbReference type="Gene3D" id="6.10.250.1080">
    <property type="match status" value="1"/>
</dbReference>
<reference evidence="3" key="1">
    <citation type="submission" date="2021-03" db="EMBL/GenBank/DDBJ databases">
        <authorList>
            <person name="Bekaert M."/>
        </authorList>
    </citation>
    <scope>NUCLEOTIDE SEQUENCE</scope>
</reference>
<protein>
    <recommendedName>
        <fullName evidence="2">DZIP3-like HEPN domain-containing protein</fullName>
    </recommendedName>
</protein>
<dbReference type="AlphaFoldDB" id="A0A8S3U0K2"/>
<dbReference type="InterPro" id="IPR041249">
    <property type="entry name" value="HEPN_DZIP3"/>
</dbReference>
<feature type="domain" description="DZIP3-like HEPN" evidence="2">
    <location>
        <begin position="2"/>
        <end position="83"/>
    </location>
</feature>
<comment type="caution">
    <text evidence="3">The sequence shown here is derived from an EMBL/GenBank/DDBJ whole genome shotgun (WGS) entry which is preliminary data.</text>
</comment>
<keyword evidence="1" id="KW-0175">Coiled coil</keyword>
<gene>
    <name evidence="3" type="ORF">MEDL_49617</name>
</gene>
<accession>A0A8S3U0K2</accession>
<proteinExistence type="predicted"/>
<evidence type="ECO:0000259" key="2">
    <source>
        <dbReference type="Pfam" id="PF18738"/>
    </source>
</evidence>
<organism evidence="3 4">
    <name type="scientific">Mytilus edulis</name>
    <name type="common">Blue mussel</name>
    <dbReference type="NCBI Taxonomy" id="6550"/>
    <lineage>
        <taxon>Eukaryota</taxon>
        <taxon>Metazoa</taxon>
        <taxon>Spiralia</taxon>
        <taxon>Lophotrochozoa</taxon>
        <taxon>Mollusca</taxon>
        <taxon>Bivalvia</taxon>
        <taxon>Autobranchia</taxon>
        <taxon>Pteriomorphia</taxon>
        <taxon>Mytilida</taxon>
        <taxon>Mytiloidea</taxon>
        <taxon>Mytilidae</taxon>
        <taxon>Mytilinae</taxon>
        <taxon>Mytilus</taxon>
    </lineage>
</organism>
<dbReference type="EMBL" id="CAJPWZ010002378">
    <property type="protein sequence ID" value="CAG2237154.1"/>
    <property type="molecule type" value="Genomic_DNA"/>
</dbReference>
<evidence type="ECO:0000313" key="4">
    <source>
        <dbReference type="Proteomes" id="UP000683360"/>
    </source>
</evidence>
<name>A0A8S3U0K2_MYTED</name>
<sequence>MTPPLCGFDCLPSAMETTPAADLARIKHYRNHLAHLDDGKLDTGFFNTAWNDITCAIYRLGGQQMKQECDHLKTKPLDQTIQELMKDIKHSNNEIQELKESFESLKSSHTKMSKSHELLQEHHAAVKQSHEMLHEDYTEIKKSHDTLQNDHRIVKKSHEILQDDHRKVTDELEMVKTSQKIL</sequence>
<evidence type="ECO:0000313" key="3">
    <source>
        <dbReference type="EMBL" id="CAG2237154.1"/>
    </source>
</evidence>